<sequence length="49" mass="5372">MGYTLTAEKGSPSLIPVYYSSSQPSSTIAYKSVPRLTMIIDLTCPNEFI</sequence>
<dbReference type="EMBL" id="GL732539">
    <property type="protein sequence ID" value="EFX82882.1"/>
    <property type="molecule type" value="Genomic_DNA"/>
</dbReference>
<evidence type="ECO:0000313" key="1">
    <source>
        <dbReference type="EMBL" id="EFX82882.1"/>
    </source>
</evidence>
<evidence type="ECO:0000313" key="2">
    <source>
        <dbReference type="Proteomes" id="UP000000305"/>
    </source>
</evidence>
<dbReference type="Proteomes" id="UP000000305">
    <property type="component" value="Unassembled WGS sequence"/>
</dbReference>
<dbReference type="KEGG" id="dpx:DAPPUDRAFT_240719"/>
<dbReference type="InParanoid" id="E9GCC2"/>
<protein>
    <submittedName>
        <fullName evidence="1">Uncharacterized protein</fullName>
    </submittedName>
</protein>
<dbReference type="HOGENOM" id="CLU_3144325_0_0_1"/>
<proteinExistence type="predicted"/>
<dbReference type="AlphaFoldDB" id="E9GCC2"/>
<organism evidence="1 2">
    <name type="scientific">Daphnia pulex</name>
    <name type="common">Water flea</name>
    <dbReference type="NCBI Taxonomy" id="6669"/>
    <lineage>
        <taxon>Eukaryota</taxon>
        <taxon>Metazoa</taxon>
        <taxon>Ecdysozoa</taxon>
        <taxon>Arthropoda</taxon>
        <taxon>Crustacea</taxon>
        <taxon>Branchiopoda</taxon>
        <taxon>Diplostraca</taxon>
        <taxon>Cladocera</taxon>
        <taxon>Anomopoda</taxon>
        <taxon>Daphniidae</taxon>
        <taxon>Daphnia</taxon>
    </lineage>
</organism>
<name>E9GCC2_DAPPU</name>
<gene>
    <name evidence="1" type="ORF">DAPPUDRAFT_240719</name>
</gene>
<reference evidence="1 2" key="1">
    <citation type="journal article" date="2011" name="Science">
        <title>The ecoresponsive genome of Daphnia pulex.</title>
        <authorList>
            <person name="Colbourne J.K."/>
            <person name="Pfrender M.E."/>
            <person name="Gilbert D."/>
            <person name="Thomas W.K."/>
            <person name="Tucker A."/>
            <person name="Oakley T.H."/>
            <person name="Tokishita S."/>
            <person name="Aerts A."/>
            <person name="Arnold G.J."/>
            <person name="Basu M.K."/>
            <person name="Bauer D.J."/>
            <person name="Caceres C.E."/>
            <person name="Carmel L."/>
            <person name="Casola C."/>
            <person name="Choi J.H."/>
            <person name="Detter J.C."/>
            <person name="Dong Q."/>
            <person name="Dusheyko S."/>
            <person name="Eads B.D."/>
            <person name="Frohlich T."/>
            <person name="Geiler-Samerotte K.A."/>
            <person name="Gerlach D."/>
            <person name="Hatcher P."/>
            <person name="Jogdeo S."/>
            <person name="Krijgsveld J."/>
            <person name="Kriventseva E.V."/>
            <person name="Kultz D."/>
            <person name="Laforsch C."/>
            <person name="Lindquist E."/>
            <person name="Lopez J."/>
            <person name="Manak J.R."/>
            <person name="Muller J."/>
            <person name="Pangilinan J."/>
            <person name="Patwardhan R.P."/>
            <person name="Pitluck S."/>
            <person name="Pritham E.J."/>
            <person name="Rechtsteiner A."/>
            <person name="Rho M."/>
            <person name="Rogozin I.B."/>
            <person name="Sakarya O."/>
            <person name="Salamov A."/>
            <person name="Schaack S."/>
            <person name="Shapiro H."/>
            <person name="Shiga Y."/>
            <person name="Skalitzky C."/>
            <person name="Smith Z."/>
            <person name="Souvorov A."/>
            <person name="Sung W."/>
            <person name="Tang Z."/>
            <person name="Tsuchiya D."/>
            <person name="Tu H."/>
            <person name="Vos H."/>
            <person name="Wang M."/>
            <person name="Wolf Y.I."/>
            <person name="Yamagata H."/>
            <person name="Yamada T."/>
            <person name="Ye Y."/>
            <person name="Shaw J.R."/>
            <person name="Andrews J."/>
            <person name="Crease T.J."/>
            <person name="Tang H."/>
            <person name="Lucas S.M."/>
            <person name="Robertson H.M."/>
            <person name="Bork P."/>
            <person name="Koonin E.V."/>
            <person name="Zdobnov E.M."/>
            <person name="Grigoriev I.V."/>
            <person name="Lynch M."/>
            <person name="Boore J.L."/>
        </authorList>
    </citation>
    <scope>NUCLEOTIDE SEQUENCE [LARGE SCALE GENOMIC DNA]</scope>
</reference>
<accession>E9GCC2</accession>
<keyword evidence="2" id="KW-1185">Reference proteome</keyword>